<name>A0A445JPK6_GLYSO</name>
<evidence type="ECO:0000313" key="3">
    <source>
        <dbReference type="Proteomes" id="UP000289340"/>
    </source>
</evidence>
<evidence type="ECO:0000256" key="1">
    <source>
        <dbReference type="SAM" id="SignalP"/>
    </source>
</evidence>
<keyword evidence="3" id="KW-1185">Reference proteome</keyword>
<gene>
    <name evidence="2" type="ORF">D0Y65_022655</name>
</gene>
<sequence>MPFPLNQPFLFGILCIALVLTSGSVTCLGGDQSGIICIGDCSPTCSGDCVGRGYKNGGSCFLFFSSFMCCCNEN</sequence>
<reference evidence="2 3" key="1">
    <citation type="submission" date="2018-09" db="EMBL/GenBank/DDBJ databases">
        <title>A high-quality reference genome of wild soybean provides a powerful tool to mine soybean genomes.</title>
        <authorList>
            <person name="Xie M."/>
            <person name="Chung C.Y.L."/>
            <person name="Li M.-W."/>
            <person name="Wong F.-L."/>
            <person name="Chan T.-F."/>
            <person name="Lam H.-M."/>
        </authorList>
    </citation>
    <scope>NUCLEOTIDE SEQUENCE [LARGE SCALE GENOMIC DNA]</scope>
    <source>
        <strain evidence="3">cv. W05</strain>
        <tissue evidence="2">Hypocotyl of etiolated seedlings</tissue>
    </source>
</reference>
<protein>
    <recommendedName>
        <fullName evidence="4">Defensin-like protein</fullName>
    </recommendedName>
</protein>
<dbReference type="AlphaFoldDB" id="A0A445JPK6"/>
<keyword evidence="1" id="KW-0732">Signal</keyword>
<accession>A0A445JPK6</accession>
<evidence type="ECO:0008006" key="4">
    <source>
        <dbReference type="Google" id="ProtNLM"/>
    </source>
</evidence>
<comment type="caution">
    <text evidence="2">The sequence shown here is derived from an EMBL/GenBank/DDBJ whole genome shotgun (WGS) entry which is preliminary data.</text>
</comment>
<dbReference type="SMR" id="A0A445JPK6"/>
<dbReference type="EMBL" id="QZWG01000008">
    <property type="protein sequence ID" value="RZC00414.1"/>
    <property type="molecule type" value="Genomic_DNA"/>
</dbReference>
<proteinExistence type="predicted"/>
<feature type="signal peptide" evidence="1">
    <location>
        <begin position="1"/>
        <end position="23"/>
    </location>
</feature>
<dbReference type="Proteomes" id="UP000289340">
    <property type="component" value="Chromosome 8"/>
</dbReference>
<feature type="chain" id="PRO_5019031642" description="Defensin-like protein" evidence="1">
    <location>
        <begin position="24"/>
        <end position="74"/>
    </location>
</feature>
<organism evidence="2 3">
    <name type="scientific">Glycine soja</name>
    <name type="common">Wild soybean</name>
    <dbReference type="NCBI Taxonomy" id="3848"/>
    <lineage>
        <taxon>Eukaryota</taxon>
        <taxon>Viridiplantae</taxon>
        <taxon>Streptophyta</taxon>
        <taxon>Embryophyta</taxon>
        <taxon>Tracheophyta</taxon>
        <taxon>Spermatophyta</taxon>
        <taxon>Magnoliopsida</taxon>
        <taxon>eudicotyledons</taxon>
        <taxon>Gunneridae</taxon>
        <taxon>Pentapetalae</taxon>
        <taxon>rosids</taxon>
        <taxon>fabids</taxon>
        <taxon>Fabales</taxon>
        <taxon>Fabaceae</taxon>
        <taxon>Papilionoideae</taxon>
        <taxon>50 kb inversion clade</taxon>
        <taxon>NPAAA clade</taxon>
        <taxon>indigoferoid/millettioid clade</taxon>
        <taxon>Phaseoleae</taxon>
        <taxon>Glycine</taxon>
        <taxon>Glycine subgen. Soja</taxon>
    </lineage>
</organism>
<evidence type="ECO:0000313" key="2">
    <source>
        <dbReference type="EMBL" id="RZC00414.1"/>
    </source>
</evidence>